<dbReference type="EMBL" id="UYRR01018106">
    <property type="protein sequence ID" value="VDK29272.1"/>
    <property type="molecule type" value="Genomic_DNA"/>
</dbReference>
<evidence type="ECO:0000313" key="3">
    <source>
        <dbReference type="Proteomes" id="UP000267096"/>
    </source>
</evidence>
<proteinExistence type="predicted"/>
<evidence type="ECO:0000256" key="1">
    <source>
        <dbReference type="SAM" id="MobiDB-lite"/>
    </source>
</evidence>
<evidence type="ECO:0000313" key="2">
    <source>
        <dbReference type="EMBL" id="VDK29272.1"/>
    </source>
</evidence>
<gene>
    <name evidence="2" type="ORF">ASIM_LOCUS7469</name>
</gene>
<feature type="compositionally biased region" description="Polar residues" evidence="1">
    <location>
        <begin position="30"/>
        <end position="79"/>
    </location>
</feature>
<dbReference type="WBParaSite" id="ASIM_0000770801-mRNA-1">
    <property type="protein sequence ID" value="ASIM_0000770801-mRNA-1"/>
    <property type="gene ID" value="ASIM_0000770801"/>
</dbReference>
<feature type="region of interest" description="Disordered" evidence="1">
    <location>
        <begin position="30"/>
        <end position="84"/>
    </location>
</feature>
<reference evidence="2 3" key="2">
    <citation type="submission" date="2018-11" db="EMBL/GenBank/DDBJ databases">
        <authorList>
            <consortium name="Pathogen Informatics"/>
        </authorList>
    </citation>
    <scope>NUCLEOTIDE SEQUENCE [LARGE SCALE GENOMIC DNA]</scope>
</reference>
<dbReference type="AlphaFoldDB" id="A0A0M3JJ90"/>
<evidence type="ECO:0000313" key="4">
    <source>
        <dbReference type="WBParaSite" id="ASIM_0000770801-mRNA-1"/>
    </source>
</evidence>
<keyword evidence="3" id="KW-1185">Reference proteome</keyword>
<accession>A0A0M3JJ90</accession>
<reference evidence="4" key="1">
    <citation type="submission" date="2017-02" db="UniProtKB">
        <authorList>
            <consortium name="WormBaseParasite"/>
        </authorList>
    </citation>
    <scope>IDENTIFICATION</scope>
</reference>
<name>A0A0M3JJ90_ANISI</name>
<organism evidence="4">
    <name type="scientific">Anisakis simplex</name>
    <name type="common">Herring worm</name>
    <dbReference type="NCBI Taxonomy" id="6269"/>
    <lineage>
        <taxon>Eukaryota</taxon>
        <taxon>Metazoa</taxon>
        <taxon>Ecdysozoa</taxon>
        <taxon>Nematoda</taxon>
        <taxon>Chromadorea</taxon>
        <taxon>Rhabditida</taxon>
        <taxon>Spirurina</taxon>
        <taxon>Ascaridomorpha</taxon>
        <taxon>Ascaridoidea</taxon>
        <taxon>Anisakidae</taxon>
        <taxon>Anisakis</taxon>
        <taxon>Anisakis simplex complex</taxon>
    </lineage>
</organism>
<dbReference type="Proteomes" id="UP000267096">
    <property type="component" value="Unassembled WGS sequence"/>
</dbReference>
<protein>
    <submittedName>
        <fullName evidence="2 4">Uncharacterized protein</fullName>
    </submittedName>
</protein>
<sequence length="111" mass="12272">MMQPTNSNISSNNGQSDVILAMTSVTSLSYNTTPQSQSMSSNRGESASETANSGAVNREGSSNQQRSEQLSDENQNNLNGDRLRDILNPDTFTIGWRIVIFLRIFLRKDLT</sequence>